<reference evidence="1 2" key="1">
    <citation type="submission" date="2020-05" db="EMBL/GenBank/DDBJ databases">
        <title>Gimesia benthica sp. nov., a novel planctomycete isolated from a deep-sea water sample of the Northwest Indian Ocean.</title>
        <authorList>
            <person name="Wang J."/>
            <person name="Ruan C."/>
            <person name="Song L."/>
            <person name="Zhu Y."/>
            <person name="Li A."/>
            <person name="Zheng X."/>
            <person name="Wang L."/>
            <person name="Lu Z."/>
            <person name="Huang Y."/>
            <person name="Du W."/>
            <person name="Zhou Y."/>
            <person name="Huang L."/>
            <person name="Dai X."/>
        </authorList>
    </citation>
    <scope>NUCLEOTIDE SEQUENCE [LARGE SCALE GENOMIC DNA]</scope>
    <source>
        <strain evidence="1 2">YYQ-30</strain>
    </source>
</reference>
<sequence length="109" mass="12251">MTVRPPDGDAATALRLEQAREVYASLFKALQASVRKLETDEENGSDARHRQELYRAHIKQLQTVFELEGSLGTYGTNAASRRLDLDAARAEIRQRLAWIGERGGDRELP</sequence>
<evidence type="ECO:0000313" key="1">
    <source>
        <dbReference type="EMBL" id="NNU81899.1"/>
    </source>
</evidence>
<comment type="caution">
    <text evidence="1">The sequence shown here is derived from an EMBL/GenBank/DDBJ whole genome shotgun (WGS) entry which is preliminary data.</text>
</comment>
<accession>A0A849L657</accession>
<name>A0A849L657_9RHOB</name>
<organism evidence="1 2">
    <name type="scientific">Halovulum dunhuangense</name>
    <dbReference type="NCBI Taxonomy" id="1505036"/>
    <lineage>
        <taxon>Bacteria</taxon>
        <taxon>Pseudomonadati</taxon>
        <taxon>Pseudomonadota</taxon>
        <taxon>Alphaproteobacteria</taxon>
        <taxon>Rhodobacterales</taxon>
        <taxon>Paracoccaceae</taxon>
        <taxon>Halovulum</taxon>
    </lineage>
</organism>
<dbReference type="EMBL" id="JABFBC010000003">
    <property type="protein sequence ID" value="NNU81899.1"/>
    <property type="molecule type" value="Genomic_DNA"/>
</dbReference>
<proteinExistence type="predicted"/>
<gene>
    <name evidence="1" type="ORF">HMH01_15790</name>
</gene>
<protein>
    <submittedName>
        <fullName evidence="1">Uncharacterized protein</fullName>
    </submittedName>
</protein>
<dbReference type="Proteomes" id="UP000572377">
    <property type="component" value="Unassembled WGS sequence"/>
</dbReference>
<dbReference type="AlphaFoldDB" id="A0A849L657"/>
<keyword evidence="2" id="KW-1185">Reference proteome</keyword>
<dbReference type="RefSeq" id="WP_171326755.1">
    <property type="nucleotide sequence ID" value="NZ_JABFBC010000003.1"/>
</dbReference>
<evidence type="ECO:0000313" key="2">
    <source>
        <dbReference type="Proteomes" id="UP000572377"/>
    </source>
</evidence>